<organism evidence="3 4">
    <name type="scientific">Aspergillus oryzae (strain ATCC 42149 / RIB 40)</name>
    <name type="common">Yellow koji mold</name>
    <dbReference type="NCBI Taxonomy" id="510516"/>
    <lineage>
        <taxon>Eukaryota</taxon>
        <taxon>Fungi</taxon>
        <taxon>Dikarya</taxon>
        <taxon>Ascomycota</taxon>
        <taxon>Pezizomycotina</taxon>
        <taxon>Eurotiomycetes</taxon>
        <taxon>Eurotiomycetidae</taxon>
        <taxon>Eurotiales</taxon>
        <taxon>Aspergillaceae</taxon>
        <taxon>Aspergillus</taxon>
        <taxon>Aspergillus subgen. Circumdati</taxon>
    </lineage>
</organism>
<feature type="domain" description="Nephrocystin 3-like N-terminal" evidence="2">
    <location>
        <begin position="4"/>
        <end position="95"/>
    </location>
</feature>
<accession>Q2U377</accession>
<evidence type="ECO:0000313" key="4">
    <source>
        <dbReference type="Proteomes" id="UP000006564"/>
    </source>
</evidence>
<protein>
    <submittedName>
        <fullName evidence="3">DNA, SC038</fullName>
    </submittedName>
</protein>
<reference evidence="3 4" key="1">
    <citation type="journal article" date="2005" name="Nature">
        <title>Genome sequencing and analysis of Aspergillus oryzae.</title>
        <authorList>
            <person name="Machida M."/>
            <person name="Asai K."/>
            <person name="Sano M."/>
            <person name="Tanaka T."/>
            <person name="Kumagai T."/>
            <person name="Terai G."/>
            <person name="Kusumoto K."/>
            <person name="Arima T."/>
            <person name="Akita O."/>
            <person name="Kashiwagi Y."/>
            <person name="Abe K."/>
            <person name="Gomi K."/>
            <person name="Horiuchi H."/>
            <person name="Kitamoto K."/>
            <person name="Kobayashi T."/>
            <person name="Takeuchi M."/>
            <person name="Denning D.W."/>
            <person name="Galagan J.E."/>
            <person name="Nierman W.C."/>
            <person name="Yu J."/>
            <person name="Archer D.B."/>
            <person name="Bennett J.W."/>
            <person name="Bhatnagar D."/>
            <person name="Cleveland T.E."/>
            <person name="Fedorova N.D."/>
            <person name="Gotoh O."/>
            <person name="Horikawa H."/>
            <person name="Hosoyama A."/>
            <person name="Ichinomiya M."/>
            <person name="Igarashi R."/>
            <person name="Iwashita K."/>
            <person name="Juvvadi P.R."/>
            <person name="Kato M."/>
            <person name="Kato Y."/>
            <person name="Kin T."/>
            <person name="Kokubun A."/>
            <person name="Maeda H."/>
            <person name="Maeyama N."/>
            <person name="Maruyama J."/>
            <person name="Nagasaki H."/>
            <person name="Nakajima T."/>
            <person name="Oda K."/>
            <person name="Okada K."/>
            <person name="Paulsen I."/>
            <person name="Sakamoto K."/>
            <person name="Sawano T."/>
            <person name="Takahashi M."/>
            <person name="Takase K."/>
            <person name="Terabayashi Y."/>
            <person name="Wortman J."/>
            <person name="Yamada O."/>
            <person name="Yamagata Y."/>
            <person name="Anazawa H."/>
            <person name="Hata Y."/>
            <person name="Koide Y."/>
            <person name="Komori T."/>
            <person name="Koyama Y."/>
            <person name="Minetoki T."/>
            <person name="Suharnan S."/>
            <person name="Tanaka A."/>
            <person name="Isono K."/>
            <person name="Kuhara S."/>
            <person name="Ogasawara N."/>
            <person name="Kikuchi H."/>
        </authorList>
    </citation>
    <scope>NUCLEOTIDE SEQUENCE [LARGE SCALE GENOMIC DNA]</scope>
    <source>
        <strain evidence="4">ATCC 42149 / RIB 40</strain>
    </source>
</reference>
<sequence>MTWSVQNLVRSLIRQLSRKPLAQSISKMWESNSGRGRQPGWKELRDTLDDVLSTTPGETFLVLDALDECPERSGRNEKDLSERHKNKLHILATSRTEQDIRETLERFPTVDLEAKLAEDVETFVRTEISNGRLLKFRHMQNRILDHLLGTRERRFRWADLQITRLADSTTDKQIKDALQTIPATLVETYREVLDRIEEKDINIAREILLLLCLAPVPLDIQTIADAVSLLSPDLIVKICTTAPVIISEDGAIRLAHFSVKEYLVVSKDVGNDHRFRFTEPKGHHDLAIKTIDHLLSQNEVLTEKVAMSQSFLVYAAKHWDTHVAAAGDVLDIQGKVDRLFTEPTAYFNWLCIA</sequence>
<dbReference type="EMBL" id="BA000054">
    <property type="protein sequence ID" value="BAE63988.1"/>
    <property type="molecule type" value="Genomic_DNA"/>
</dbReference>
<dbReference type="KEGG" id="aor:AO090038000151"/>
<dbReference type="AlphaFoldDB" id="Q2U377"/>
<dbReference type="Pfam" id="PF24883">
    <property type="entry name" value="NPHP3_N"/>
    <property type="match status" value="1"/>
</dbReference>
<dbReference type="InterPro" id="IPR056884">
    <property type="entry name" value="NPHP3-like_N"/>
</dbReference>
<dbReference type="PANTHER" id="PTHR10039">
    <property type="entry name" value="AMELOGENIN"/>
    <property type="match status" value="1"/>
</dbReference>
<evidence type="ECO:0000256" key="1">
    <source>
        <dbReference type="ARBA" id="ARBA00022737"/>
    </source>
</evidence>
<dbReference type="Proteomes" id="UP000006564">
    <property type="component" value="Chromosome 6"/>
</dbReference>
<dbReference type="EMBL" id="AP007169">
    <property type="protein sequence ID" value="BAE63988.1"/>
    <property type="molecule type" value="Genomic_DNA"/>
</dbReference>
<evidence type="ECO:0000313" key="3">
    <source>
        <dbReference type="EMBL" id="BAE63988.1"/>
    </source>
</evidence>
<keyword evidence="1" id="KW-0677">Repeat</keyword>
<dbReference type="GeneID" id="5997216"/>
<keyword evidence="4" id="KW-1185">Reference proteome</keyword>
<proteinExistence type="predicted"/>
<dbReference type="VEuPathDB" id="FungiDB:AO090038000151"/>
<dbReference type="RefSeq" id="XP_023093014.1">
    <property type="nucleotide sequence ID" value="XM_023238422.1"/>
</dbReference>
<gene>
    <name evidence="3" type="ORF">AO090038000151</name>
</gene>
<name>Q2U377_ASPOR</name>
<dbReference type="HOGENOM" id="CLU_785210_0_0_1"/>
<evidence type="ECO:0000259" key="2">
    <source>
        <dbReference type="Pfam" id="PF24883"/>
    </source>
</evidence>